<dbReference type="Gene3D" id="3.30.200.20">
    <property type="entry name" value="Phosphorylase Kinase, domain 1"/>
    <property type="match status" value="1"/>
</dbReference>
<evidence type="ECO:0000256" key="11">
    <source>
        <dbReference type="ARBA" id="ARBA00047899"/>
    </source>
</evidence>
<dbReference type="InterPro" id="IPR024604">
    <property type="entry name" value="GSG2_C"/>
</dbReference>
<name>A0A1Y5IE65_OSTTA</name>
<dbReference type="GO" id="GO:0005524">
    <property type="term" value="F:ATP binding"/>
    <property type="evidence" value="ECO:0007669"/>
    <property type="project" value="UniProtKB-KW"/>
</dbReference>
<dbReference type="FunFam" id="1.10.510.10:FF:000401">
    <property type="entry name" value="serine/threonine-protein kinase haspin"/>
    <property type="match status" value="1"/>
</dbReference>
<evidence type="ECO:0000256" key="7">
    <source>
        <dbReference type="ARBA" id="ARBA00022679"/>
    </source>
</evidence>
<gene>
    <name evidence="14" type="ORF">BE221DRAFT_203947</name>
</gene>
<evidence type="ECO:0000256" key="1">
    <source>
        <dbReference type="ARBA" id="ARBA00004286"/>
    </source>
</evidence>
<dbReference type="EMBL" id="KZ155776">
    <property type="protein sequence ID" value="OUS47836.1"/>
    <property type="molecule type" value="Genomic_DNA"/>
</dbReference>
<keyword evidence="6" id="KW-0723">Serine/threonine-protein kinase</keyword>
<evidence type="ECO:0000256" key="3">
    <source>
        <dbReference type="ARBA" id="ARBA00012513"/>
    </source>
</evidence>
<dbReference type="Proteomes" id="UP000195557">
    <property type="component" value="Unassembled WGS sequence"/>
</dbReference>
<evidence type="ECO:0000256" key="8">
    <source>
        <dbReference type="ARBA" id="ARBA00022741"/>
    </source>
</evidence>
<protein>
    <recommendedName>
        <fullName evidence="3">non-specific serine/threonine protein kinase</fullName>
        <ecNumber evidence="3">2.7.11.1</ecNumber>
    </recommendedName>
</protein>
<dbReference type="GO" id="GO:0005634">
    <property type="term" value="C:nucleus"/>
    <property type="evidence" value="ECO:0007669"/>
    <property type="project" value="TreeGrafter"/>
</dbReference>
<proteinExistence type="predicted"/>
<keyword evidence="5" id="KW-0963">Cytoplasm</keyword>
<dbReference type="InterPro" id="IPR000719">
    <property type="entry name" value="Prot_kinase_dom"/>
</dbReference>
<keyword evidence="10" id="KW-0067">ATP-binding</keyword>
<dbReference type="AlphaFoldDB" id="A0A1Y5IE65"/>
<dbReference type="SUPFAM" id="SSF56112">
    <property type="entry name" value="Protein kinase-like (PK-like)"/>
    <property type="match status" value="1"/>
</dbReference>
<reference evidence="14" key="1">
    <citation type="submission" date="2017-04" db="EMBL/GenBank/DDBJ databases">
        <title>Population genomics of picophytoplankton unveils novel chromosome hypervariability.</title>
        <authorList>
            <consortium name="DOE Joint Genome Institute"/>
            <person name="Blanc-Mathieu R."/>
            <person name="Krasovec M."/>
            <person name="Hebrard M."/>
            <person name="Yau S."/>
            <person name="Desgranges E."/>
            <person name="Martin J."/>
            <person name="Schackwitz W."/>
            <person name="Kuo A."/>
            <person name="Salin G."/>
            <person name="Donnadieu C."/>
            <person name="Desdevises Y."/>
            <person name="Sanchez-Ferandin S."/>
            <person name="Moreau H."/>
            <person name="Rivals E."/>
            <person name="Grigoriev I.V."/>
            <person name="Grimsley N."/>
            <person name="Eyre-Walker A."/>
            <person name="Piganeau G."/>
        </authorList>
    </citation>
    <scope>NUCLEOTIDE SEQUENCE [LARGE SCALE GENOMIC DNA]</scope>
    <source>
        <strain evidence="14">RCC 1115</strain>
    </source>
</reference>
<evidence type="ECO:0000259" key="13">
    <source>
        <dbReference type="PROSITE" id="PS50011"/>
    </source>
</evidence>
<keyword evidence="9" id="KW-0418">Kinase</keyword>
<comment type="catalytic activity">
    <reaction evidence="11">
        <text>L-threonyl-[protein] + ATP = O-phospho-L-threonyl-[protein] + ADP + H(+)</text>
        <dbReference type="Rhea" id="RHEA:46608"/>
        <dbReference type="Rhea" id="RHEA-COMP:11060"/>
        <dbReference type="Rhea" id="RHEA-COMP:11605"/>
        <dbReference type="ChEBI" id="CHEBI:15378"/>
        <dbReference type="ChEBI" id="CHEBI:30013"/>
        <dbReference type="ChEBI" id="CHEBI:30616"/>
        <dbReference type="ChEBI" id="CHEBI:61977"/>
        <dbReference type="ChEBI" id="CHEBI:456216"/>
        <dbReference type="EC" id="2.7.11.1"/>
    </reaction>
</comment>
<evidence type="ECO:0000256" key="5">
    <source>
        <dbReference type="ARBA" id="ARBA00022490"/>
    </source>
</evidence>
<evidence type="ECO:0000256" key="2">
    <source>
        <dbReference type="ARBA" id="ARBA00004496"/>
    </source>
</evidence>
<dbReference type="PROSITE" id="PS50011">
    <property type="entry name" value="PROTEIN_KINASE_DOM"/>
    <property type="match status" value="1"/>
</dbReference>
<dbReference type="Pfam" id="PF12330">
    <property type="entry name" value="Haspin_kinase"/>
    <property type="match status" value="1"/>
</dbReference>
<keyword evidence="8" id="KW-0547">Nucleotide-binding</keyword>
<dbReference type="GO" id="GO:0005737">
    <property type="term" value="C:cytoplasm"/>
    <property type="evidence" value="ECO:0007669"/>
    <property type="project" value="UniProtKB-SubCell"/>
</dbReference>
<evidence type="ECO:0000256" key="9">
    <source>
        <dbReference type="ARBA" id="ARBA00022777"/>
    </source>
</evidence>
<dbReference type="InterPro" id="IPR011009">
    <property type="entry name" value="Kinase-like_dom_sf"/>
</dbReference>
<dbReference type="GO" id="GO:0000278">
    <property type="term" value="P:mitotic cell cycle"/>
    <property type="evidence" value="ECO:0007669"/>
    <property type="project" value="TreeGrafter"/>
</dbReference>
<evidence type="ECO:0000256" key="4">
    <source>
        <dbReference type="ARBA" id="ARBA00022454"/>
    </source>
</evidence>
<dbReference type="EC" id="2.7.11.1" evidence="3"/>
<dbReference type="GO" id="GO:0072354">
    <property type="term" value="F:histone H3T3 kinase activity"/>
    <property type="evidence" value="ECO:0007669"/>
    <property type="project" value="TreeGrafter"/>
</dbReference>
<evidence type="ECO:0000256" key="12">
    <source>
        <dbReference type="ARBA" id="ARBA00048679"/>
    </source>
</evidence>
<dbReference type="SMART" id="SM01331">
    <property type="entry name" value="DUF3635"/>
    <property type="match status" value="1"/>
</dbReference>
<keyword evidence="4" id="KW-0158">Chromosome</keyword>
<comment type="catalytic activity">
    <reaction evidence="12">
        <text>L-seryl-[protein] + ATP = O-phospho-L-seryl-[protein] + ADP + H(+)</text>
        <dbReference type="Rhea" id="RHEA:17989"/>
        <dbReference type="Rhea" id="RHEA-COMP:9863"/>
        <dbReference type="Rhea" id="RHEA-COMP:11604"/>
        <dbReference type="ChEBI" id="CHEBI:15378"/>
        <dbReference type="ChEBI" id="CHEBI:29999"/>
        <dbReference type="ChEBI" id="CHEBI:30616"/>
        <dbReference type="ChEBI" id="CHEBI:83421"/>
        <dbReference type="ChEBI" id="CHEBI:456216"/>
        <dbReference type="EC" id="2.7.11.1"/>
    </reaction>
</comment>
<evidence type="ECO:0000256" key="10">
    <source>
        <dbReference type="ARBA" id="ARBA00022840"/>
    </source>
</evidence>
<organism evidence="14">
    <name type="scientific">Ostreococcus tauri</name>
    <name type="common">Marine green alga</name>
    <dbReference type="NCBI Taxonomy" id="70448"/>
    <lineage>
        <taxon>Eukaryota</taxon>
        <taxon>Viridiplantae</taxon>
        <taxon>Chlorophyta</taxon>
        <taxon>Mamiellophyceae</taxon>
        <taxon>Mamiellales</taxon>
        <taxon>Bathycoccaceae</taxon>
        <taxon>Ostreococcus</taxon>
    </lineage>
</organism>
<evidence type="ECO:0000256" key="6">
    <source>
        <dbReference type="ARBA" id="ARBA00022527"/>
    </source>
</evidence>
<evidence type="ECO:0000313" key="14">
    <source>
        <dbReference type="EMBL" id="OUS47836.1"/>
    </source>
</evidence>
<dbReference type="PANTHER" id="PTHR24419">
    <property type="entry name" value="INTERLEUKIN-1 RECEPTOR-ASSOCIATED KINASE"/>
    <property type="match status" value="1"/>
</dbReference>
<dbReference type="GO" id="GO:0035556">
    <property type="term" value="P:intracellular signal transduction"/>
    <property type="evidence" value="ECO:0007669"/>
    <property type="project" value="TreeGrafter"/>
</dbReference>
<keyword evidence="7" id="KW-0808">Transferase</keyword>
<comment type="subcellular location">
    <subcellularLocation>
        <location evidence="1">Chromosome</location>
    </subcellularLocation>
    <subcellularLocation>
        <location evidence="2">Cytoplasm</location>
    </subcellularLocation>
</comment>
<dbReference type="GO" id="GO:0005694">
    <property type="term" value="C:chromosome"/>
    <property type="evidence" value="ECO:0007669"/>
    <property type="project" value="UniProtKB-SubCell"/>
</dbReference>
<dbReference type="Gene3D" id="1.10.510.10">
    <property type="entry name" value="Transferase(Phosphotransferase) domain 1"/>
    <property type="match status" value="1"/>
</dbReference>
<dbReference type="PANTHER" id="PTHR24419:SF18">
    <property type="entry name" value="SERINE_THREONINE-PROTEIN KINASE HASPIN"/>
    <property type="match status" value="1"/>
</dbReference>
<accession>A0A1Y5IE65</accession>
<feature type="domain" description="Protein kinase" evidence="13">
    <location>
        <begin position="294"/>
        <end position="612"/>
    </location>
</feature>
<sequence length="612" mass="67326">MAPEALRDDTNGLVTVERYRRRGKTRASTTVGAVAQTEEESTVRGTKTTTTTTTTTTTIEATARDGGAVKTNAEGRDGGSAAAATRAATERARTFVFKSRNKLTRCARAEREHRARLAKLAESRAFFDDVDEVSLAEESEGSTPNGRGGALGNRLELSPSGLIEALQGLGLVNDASGLRAKMAATTRRDSMIQSPRAQMLPIGRADAFDRTSDWVSSLPAFSPMKERVESTTFSSPEENESIIATDDEVDSLQGDFERLVIDDECSPLAALLRACGQSEGDVSSMASLVRTHVKRGVKKIGEGTYGEAYRGEDGVVMKIVPMGGEALVNGEVQMGPNEIRSETSILKALTKLREHAKDEIEKNFTDGFIRLIDASVCRGPYSKKLLEAWDKYAVTGETENETPGNLPSNQLYISFACEDGGIDLEHFNLRSAKEMVALLFQIVVALSVAEEECQFEHRDLHWGNVLIKRVRTKEKVARINGVDINIQTSGLDVAIIDFTLSRLTTGEGDVFCDLNADPELFTGPKGHCQSETYRRMKRVTKGKWSTYNPKTNALWIHYLTDVILEQKDFPISVEEKHELVAFRKRALEYESAGKALFDDLFKGIWTSGKKKQ</sequence>
<dbReference type="eggNOG" id="KOG2464">
    <property type="taxonomic scope" value="Eukaryota"/>
</dbReference>